<feature type="domain" description="HMG box" evidence="4">
    <location>
        <begin position="47"/>
        <end position="119"/>
    </location>
</feature>
<feature type="compositionally biased region" description="Basic and acidic residues" evidence="3">
    <location>
        <begin position="106"/>
        <end position="121"/>
    </location>
</feature>
<evidence type="ECO:0000256" key="2">
    <source>
        <dbReference type="PROSITE-ProRule" id="PRU00267"/>
    </source>
</evidence>
<reference evidence="5" key="1">
    <citation type="submission" date="2017-08" db="EMBL/GenBank/DDBJ databases">
        <authorList>
            <person name="Polle J.E."/>
            <person name="Barry K."/>
            <person name="Cushman J."/>
            <person name="Schmutz J."/>
            <person name="Tran D."/>
            <person name="Hathwaick L.T."/>
            <person name="Yim W.C."/>
            <person name="Jenkins J."/>
            <person name="Mckie-Krisberg Z.M."/>
            <person name="Prochnik S."/>
            <person name="Lindquist E."/>
            <person name="Dockter R.B."/>
            <person name="Adam C."/>
            <person name="Molina H."/>
            <person name="Bunkerborg J."/>
            <person name="Jin E."/>
            <person name="Buchheim M."/>
            <person name="Magnuson J."/>
        </authorList>
    </citation>
    <scope>NUCLEOTIDE SEQUENCE</scope>
    <source>
        <strain evidence="5">CCAP 19/18</strain>
    </source>
</reference>
<dbReference type="InterPro" id="IPR050342">
    <property type="entry name" value="HMGB"/>
</dbReference>
<organism evidence="5 6">
    <name type="scientific">Dunaliella salina</name>
    <name type="common">Green alga</name>
    <name type="synonym">Protococcus salinus</name>
    <dbReference type="NCBI Taxonomy" id="3046"/>
    <lineage>
        <taxon>Eukaryota</taxon>
        <taxon>Viridiplantae</taxon>
        <taxon>Chlorophyta</taxon>
        <taxon>core chlorophytes</taxon>
        <taxon>Chlorophyceae</taxon>
        <taxon>CS clade</taxon>
        <taxon>Chlamydomonadales</taxon>
        <taxon>Dunaliellaceae</taxon>
        <taxon>Dunaliella</taxon>
    </lineage>
</organism>
<feature type="domain" description="HMG box" evidence="4">
    <location>
        <begin position="124"/>
        <end position="192"/>
    </location>
</feature>
<accession>A0ABQ7GIK5</accession>
<gene>
    <name evidence="5" type="ORF">DUNSADRAFT_8879</name>
</gene>
<dbReference type="Pfam" id="PF09011">
    <property type="entry name" value="HMG_box_2"/>
    <property type="match status" value="1"/>
</dbReference>
<dbReference type="CDD" id="cd00084">
    <property type="entry name" value="HMG-box_SF"/>
    <property type="match status" value="2"/>
</dbReference>
<sequence>MLSSTMRTSVLPSQQRNVGPCSGGVPTPCPLRSPVQPQRTSHIASATTRAPSAYSLFTKDRYKQVMEDLKKQKKEAKLGDVTNVIRDEWKKMNDKSKQPYVSQANKRKEEVASAKAEEKKNAGPAKPPTSYAQFTKEMFPHIKAKSPGAKLPEITKQISQMWKAMPEAEKKKRTDEAHARLDEYKKAKEAHAAQANGTN</sequence>
<keyword evidence="6" id="KW-1185">Reference proteome</keyword>
<name>A0ABQ7GIK5_DUNSA</name>
<feature type="compositionally biased region" description="Polar residues" evidence="3">
    <location>
        <begin position="35"/>
        <end position="47"/>
    </location>
</feature>
<feature type="region of interest" description="Disordered" evidence="3">
    <location>
        <begin position="1"/>
        <end position="47"/>
    </location>
</feature>
<evidence type="ECO:0000313" key="6">
    <source>
        <dbReference type="Proteomes" id="UP000815325"/>
    </source>
</evidence>
<dbReference type="InterPro" id="IPR036910">
    <property type="entry name" value="HMG_box_dom_sf"/>
</dbReference>
<feature type="region of interest" description="Disordered" evidence="3">
    <location>
        <begin position="93"/>
        <end position="136"/>
    </location>
</feature>
<keyword evidence="1 2" id="KW-0238">DNA-binding</keyword>
<dbReference type="Gene3D" id="1.10.30.10">
    <property type="entry name" value="High mobility group box domain"/>
    <property type="match status" value="2"/>
</dbReference>
<dbReference type="Pfam" id="PF00505">
    <property type="entry name" value="HMG_box"/>
    <property type="match status" value="1"/>
</dbReference>
<dbReference type="PROSITE" id="PS50118">
    <property type="entry name" value="HMG_BOX_2"/>
    <property type="match status" value="2"/>
</dbReference>
<evidence type="ECO:0000259" key="4">
    <source>
        <dbReference type="PROSITE" id="PS50118"/>
    </source>
</evidence>
<feature type="DNA-binding region" description="HMG box" evidence="2">
    <location>
        <begin position="47"/>
        <end position="119"/>
    </location>
</feature>
<dbReference type="Proteomes" id="UP000815325">
    <property type="component" value="Unassembled WGS sequence"/>
</dbReference>
<proteinExistence type="predicted"/>
<dbReference type="EMBL" id="MU069755">
    <property type="protein sequence ID" value="KAF5834451.1"/>
    <property type="molecule type" value="Genomic_DNA"/>
</dbReference>
<dbReference type="InterPro" id="IPR009071">
    <property type="entry name" value="HMG_box_dom"/>
</dbReference>
<evidence type="ECO:0000256" key="1">
    <source>
        <dbReference type="ARBA" id="ARBA00023125"/>
    </source>
</evidence>
<dbReference type="PANTHER" id="PTHR48112">
    <property type="entry name" value="HIGH MOBILITY GROUP PROTEIN DSP1"/>
    <property type="match status" value="1"/>
</dbReference>
<evidence type="ECO:0000313" key="5">
    <source>
        <dbReference type="EMBL" id="KAF5834451.1"/>
    </source>
</evidence>
<comment type="caution">
    <text evidence="5">The sequence shown here is derived from an EMBL/GenBank/DDBJ whole genome shotgun (WGS) entry which is preliminary data.</text>
</comment>
<dbReference type="SUPFAM" id="SSF47095">
    <property type="entry name" value="HMG-box"/>
    <property type="match status" value="2"/>
</dbReference>
<protein>
    <recommendedName>
        <fullName evidence="4">HMG box domain-containing protein</fullName>
    </recommendedName>
</protein>
<feature type="compositionally biased region" description="Polar residues" evidence="3">
    <location>
        <begin position="1"/>
        <end position="17"/>
    </location>
</feature>
<keyword evidence="2" id="KW-0539">Nucleus</keyword>
<feature type="DNA-binding region" description="HMG box" evidence="2">
    <location>
        <begin position="124"/>
        <end position="192"/>
    </location>
</feature>
<evidence type="ECO:0000256" key="3">
    <source>
        <dbReference type="SAM" id="MobiDB-lite"/>
    </source>
</evidence>
<dbReference type="SMART" id="SM00398">
    <property type="entry name" value="HMG"/>
    <property type="match status" value="2"/>
</dbReference>